<dbReference type="InterPro" id="IPR027417">
    <property type="entry name" value="P-loop_NTPase"/>
</dbReference>
<feature type="repeat" description="ANK" evidence="2">
    <location>
        <begin position="927"/>
        <end position="959"/>
    </location>
</feature>
<evidence type="ECO:0008006" key="8">
    <source>
        <dbReference type="Google" id="ProtNLM"/>
    </source>
</evidence>
<evidence type="ECO:0000259" key="4">
    <source>
        <dbReference type="Pfam" id="PF22939"/>
    </source>
</evidence>
<dbReference type="SUPFAM" id="SSF53167">
    <property type="entry name" value="Purine and uridine phosphorylases"/>
    <property type="match status" value="1"/>
</dbReference>
<dbReference type="OrthoDB" id="1577640at2759"/>
<feature type="repeat" description="ANK" evidence="2">
    <location>
        <begin position="960"/>
        <end position="992"/>
    </location>
</feature>
<gene>
    <name evidence="6" type="ORF">B0I36DRAFT_348831</name>
</gene>
<dbReference type="InterPro" id="IPR036770">
    <property type="entry name" value="Ankyrin_rpt-contain_sf"/>
</dbReference>
<evidence type="ECO:0000313" key="6">
    <source>
        <dbReference type="EMBL" id="KAH7030625.1"/>
    </source>
</evidence>
<keyword evidence="1" id="KW-0677">Repeat</keyword>
<dbReference type="PROSITE" id="PS50297">
    <property type="entry name" value="ANK_REP_REGION"/>
    <property type="match status" value="3"/>
</dbReference>
<dbReference type="GeneID" id="70186272"/>
<comment type="caution">
    <text evidence="6">The sequence shown here is derived from an EMBL/GenBank/DDBJ whole genome shotgun (WGS) entry which is preliminary data.</text>
</comment>
<dbReference type="Pfam" id="PF22939">
    <property type="entry name" value="WHD_GPIID"/>
    <property type="match status" value="1"/>
</dbReference>
<protein>
    <recommendedName>
        <fullName evidence="8">NACHT domain-containing protein</fullName>
    </recommendedName>
</protein>
<dbReference type="Gene3D" id="3.40.50.300">
    <property type="entry name" value="P-loop containing nucleotide triphosphate hydrolases"/>
    <property type="match status" value="1"/>
</dbReference>
<feature type="domain" description="GPI inositol-deacylase winged helix" evidence="4">
    <location>
        <begin position="642"/>
        <end position="729"/>
    </location>
</feature>
<dbReference type="InterPro" id="IPR002110">
    <property type="entry name" value="Ankyrin_rpt"/>
</dbReference>
<reference evidence="6" key="1">
    <citation type="journal article" date="2021" name="Nat. Commun.">
        <title>Genetic determinants of endophytism in the Arabidopsis root mycobiome.</title>
        <authorList>
            <person name="Mesny F."/>
            <person name="Miyauchi S."/>
            <person name="Thiergart T."/>
            <person name="Pickel B."/>
            <person name="Atanasova L."/>
            <person name="Karlsson M."/>
            <person name="Huettel B."/>
            <person name="Barry K.W."/>
            <person name="Haridas S."/>
            <person name="Chen C."/>
            <person name="Bauer D."/>
            <person name="Andreopoulos W."/>
            <person name="Pangilinan J."/>
            <person name="LaButti K."/>
            <person name="Riley R."/>
            <person name="Lipzen A."/>
            <person name="Clum A."/>
            <person name="Drula E."/>
            <person name="Henrissat B."/>
            <person name="Kohler A."/>
            <person name="Grigoriev I.V."/>
            <person name="Martin F.M."/>
            <person name="Hacquard S."/>
        </authorList>
    </citation>
    <scope>NUCLEOTIDE SEQUENCE</scope>
    <source>
        <strain evidence="6">MPI-CAGE-CH-0230</strain>
    </source>
</reference>
<proteinExistence type="predicted"/>
<evidence type="ECO:0000256" key="2">
    <source>
        <dbReference type="PROSITE-ProRule" id="PRU00023"/>
    </source>
</evidence>
<sequence>MPGRDQFTIGWICAVDTECIAAQMMFDEVLDKPDDIPSQDANAYRYGRIAGHNVVVALLPLGQYGISSATSAVKDMIRTFPIRNVLMVGIAGGAPRPDHEPDIRLGDVVVSTPGNGDGGVLHYGFGKKLQDQEDRQRFQTTGHLNQPSIALLNAMNLLKTTHRTEGHQIQNCMQEALQAKKKLKPRTRRELQRPDPSTDRLFKPDALHAPNHDNCDHCGDGDSALVDRPPRDPDDDDDPMIHYGLIGCADELMKDAVMRDKLSREKGILCFEMEAAGLMNYMPSIAIRGICDYSDSHKNKKWQGYAAMTAAAYAKELLSNITPDQVLAEARLADKIDVGFSKTRWLSPADPSTNFTRALKQRHEHTGRWLLETPEYGSWKDSPDSFLWLHGKPGCGKTVLSSTVIQDLDEAHSGSHTLLYFYFDFSDTAKETVDSMVRSLVHQLYHRVAGARTFLDSLYALCGHSSSQPSTDSLQSTLESMFQSAGGVWLALDALDECTTRQELLDWIRHLRETSPGVSLIATSRLEQEIEASIRRMKSGTSIIPLQSERVHCDIQQYVEAKVYGDSALRRWRNRPAIQAKIQKALIEKANGIRFRWVTCQLDTLEGCKDPKVLDKALQSLPKTLDDTYNRIIERIPDEDRPSAIRILQLLAFSERPLHVEEVVDAIAVDLTKTPRVDPADRMPEPDEISHYCSGLTVVSETRDEDIVTKQIQLSHYSVKEWLESRRLAEPLATEFQEQHARAAIAEICIAYLLELPDDFSLREARDKYPFTHYSAAYWPGHASIGQTATHIVTTLAIELFGNAQAYYLTLVLGVYTQRASGTGGWSLATPCLTFAAHYGLQGAVEQLVHQGADANAQGKNHGNALQAASSEGYEAIVRLLVEHGADVHAGGGTYGGALQAASWAGREETVRLLVGLGADVNDQGARYGTPLHAAAKSGNTETVRVLVELGADIDAVGGYTGNALQAAIMAKHEDTVRLLIGLGADVNARGGIYGNALQVAASKGHEAIVRLLLDHGADVYAESGCYNSALEAAMKVGNVDIIRLLLG</sequence>
<feature type="region of interest" description="Disordered" evidence="3">
    <location>
        <begin position="180"/>
        <end position="237"/>
    </location>
</feature>
<feature type="repeat" description="ANK" evidence="2">
    <location>
        <begin position="861"/>
        <end position="893"/>
    </location>
</feature>
<dbReference type="Pfam" id="PF24883">
    <property type="entry name" value="NPHP3_N"/>
    <property type="match status" value="1"/>
</dbReference>
<feature type="compositionally biased region" description="Basic and acidic residues" evidence="3">
    <location>
        <begin position="188"/>
        <end position="220"/>
    </location>
</feature>
<feature type="domain" description="Nephrocystin 3-like N-terminal" evidence="5">
    <location>
        <begin position="366"/>
        <end position="525"/>
    </location>
</feature>
<dbReference type="Gene3D" id="1.25.40.20">
    <property type="entry name" value="Ankyrin repeat-containing domain"/>
    <property type="match status" value="1"/>
</dbReference>
<evidence type="ECO:0000313" key="7">
    <source>
        <dbReference type="Proteomes" id="UP000756346"/>
    </source>
</evidence>
<dbReference type="EMBL" id="JAGTJQ010000005">
    <property type="protein sequence ID" value="KAH7030625.1"/>
    <property type="molecule type" value="Genomic_DNA"/>
</dbReference>
<dbReference type="PANTHER" id="PTHR10039">
    <property type="entry name" value="AMELOGENIN"/>
    <property type="match status" value="1"/>
</dbReference>
<dbReference type="Gene3D" id="3.40.50.1580">
    <property type="entry name" value="Nucleoside phosphorylase domain"/>
    <property type="match status" value="1"/>
</dbReference>
<dbReference type="PRINTS" id="PR01415">
    <property type="entry name" value="ANKYRIN"/>
</dbReference>
<evidence type="ECO:0000259" key="5">
    <source>
        <dbReference type="Pfam" id="PF24883"/>
    </source>
</evidence>
<dbReference type="Pfam" id="PF12796">
    <property type="entry name" value="Ank_2"/>
    <property type="match status" value="2"/>
</dbReference>
<dbReference type="PROSITE" id="PS50088">
    <property type="entry name" value="ANK_REPEAT"/>
    <property type="match status" value="4"/>
</dbReference>
<keyword evidence="7" id="KW-1185">Reference proteome</keyword>
<dbReference type="SUPFAM" id="SSF48403">
    <property type="entry name" value="Ankyrin repeat"/>
    <property type="match status" value="1"/>
</dbReference>
<dbReference type="GO" id="GO:0003824">
    <property type="term" value="F:catalytic activity"/>
    <property type="evidence" value="ECO:0007669"/>
    <property type="project" value="InterPro"/>
</dbReference>
<accession>A0A9P8Y5M9</accession>
<dbReference type="InterPro" id="IPR035994">
    <property type="entry name" value="Nucleoside_phosphorylase_sf"/>
</dbReference>
<dbReference type="GO" id="GO:0009116">
    <property type="term" value="P:nucleoside metabolic process"/>
    <property type="evidence" value="ECO:0007669"/>
    <property type="project" value="InterPro"/>
</dbReference>
<dbReference type="SMART" id="SM00248">
    <property type="entry name" value="ANK"/>
    <property type="match status" value="6"/>
</dbReference>
<dbReference type="AlphaFoldDB" id="A0A9P8Y5M9"/>
<dbReference type="PANTHER" id="PTHR10039:SF16">
    <property type="entry name" value="GPI INOSITOL-DEACYLASE"/>
    <property type="match status" value="1"/>
</dbReference>
<name>A0A9P8Y5M9_9PEZI</name>
<organism evidence="6 7">
    <name type="scientific">Microdochium trichocladiopsis</name>
    <dbReference type="NCBI Taxonomy" id="1682393"/>
    <lineage>
        <taxon>Eukaryota</taxon>
        <taxon>Fungi</taxon>
        <taxon>Dikarya</taxon>
        <taxon>Ascomycota</taxon>
        <taxon>Pezizomycotina</taxon>
        <taxon>Sordariomycetes</taxon>
        <taxon>Xylariomycetidae</taxon>
        <taxon>Xylariales</taxon>
        <taxon>Microdochiaceae</taxon>
        <taxon>Microdochium</taxon>
    </lineage>
</organism>
<dbReference type="InterPro" id="IPR056884">
    <property type="entry name" value="NPHP3-like_N"/>
</dbReference>
<dbReference type="SUPFAM" id="SSF52540">
    <property type="entry name" value="P-loop containing nucleoside triphosphate hydrolases"/>
    <property type="match status" value="1"/>
</dbReference>
<evidence type="ECO:0000256" key="1">
    <source>
        <dbReference type="ARBA" id="ARBA00022737"/>
    </source>
</evidence>
<dbReference type="Pfam" id="PF00023">
    <property type="entry name" value="Ank"/>
    <property type="match status" value="1"/>
</dbReference>
<dbReference type="RefSeq" id="XP_046012305.1">
    <property type="nucleotide sequence ID" value="XM_046156726.1"/>
</dbReference>
<evidence type="ECO:0000256" key="3">
    <source>
        <dbReference type="SAM" id="MobiDB-lite"/>
    </source>
</evidence>
<feature type="repeat" description="ANK" evidence="2">
    <location>
        <begin position="996"/>
        <end position="1025"/>
    </location>
</feature>
<dbReference type="Proteomes" id="UP000756346">
    <property type="component" value="Unassembled WGS sequence"/>
</dbReference>
<keyword evidence="2" id="KW-0040">ANK repeat</keyword>
<dbReference type="InterPro" id="IPR054471">
    <property type="entry name" value="GPIID_WHD"/>
</dbReference>